<dbReference type="Proteomes" id="UP001164286">
    <property type="component" value="Unassembled WGS sequence"/>
</dbReference>
<evidence type="ECO:0000313" key="2">
    <source>
        <dbReference type="Proteomes" id="UP001164286"/>
    </source>
</evidence>
<dbReference type="PANTHER" id="PTHR36839">
    <property type="entry name" value="METALLO-BETA-LACTAMASE FAMILY PROTEIN (AFU_ORTHOLOGUE AFUA_5G12770)"/>
    <property type="match status" value="1"/>
</dbReference>
<accession>A0AA38H5J6</accession>
<evidence type="ECO:0008006" key="3">
    <source>
        <dbReference type="Google" id="ProtNLM"/>
    </source>
</evidence>
<comment type="caution">
    <text evidence="1">The sequence shown here is derived from an EMBL/GenBank/DDBJ whole genome shotgun (WGS) entry which is preliminary data.</text>
</comment>
<dbReference type="SUPFAM" id="SSF56281">
    <property type="entry name" value="Metallo-hydrolase/oxidoreductase"/>
    <property type="match status" value="1"/>
</dbReference>
<sequence length="322" mass="35719">MAHTAHSLPDTASVSSRTLEILSKEGNLPICTACGTQYGSARDTCMICEDPRQAVPPTGQTWTSLTQLSSSRRNTILEDTDDHRVKFIGTEAGFAINQTPILLETAEGSYIWDCSAYISTALIHYLSKELRTPLRGIAISHPHFFSTSLTWSRLLGVPLYLNEADKAWYVRLDEIGEGDKVVWWTGEREIGKGLRLIQCGGHFPGSSVLHWDRLQEPAPTDHPTKRTPVSGLLLVADTVMVQPTQRGFTFIWSVPNMIPLGPKDVRAIQHTLASLPFSQATSSWPNRFIRENAREILSQSVASHLRAMGWEMEGKEGELVPA</sequence>
<name>A0AA38H5J6_9TREE</name>
<dbReference type="RefSeq" id="XP_052942681.1">
    <property type="nucleotide sequence ID" value="XM_053086180.1"/>
</dbReference>
<dbReference type="EMBL" id="JAKWFO010000014">
    <property type="protein sequence ID" value="KAI9632904.1"/>
    <property type="molecule type" value="Genomic_DNA"/>
</dbReference>
<evidence type="ECO:0000313" key="1">
    <source>
        <dbReference type="EMBL" id="KAI9632904.1"/>
    </source>
</evidence>
<keyword evidence="2" id="KW-1185">Reference proteome</keyword>
<dbReference type="AlphaFoldDB" id="A0AA38H5J6"/>
<reference evidence="1" key="1">
    <citation type="journal article" date="2022" name="G3 (Bethesda)">
        <title>High quality genome of the basidiomycete yeast Dioszegia hungarica PDD-24b-2 isolated from cloud water.</title>
        <authorList>
            <person name="Jarrige D."/>
            <person name="Haridas S."/>
            <person name="Bleykasten-Grosshans C."/>
            <person name="Joly M."/>
            <person name="Nadalig T."/>
            <person name="Sancelme M."/>
            <person name="Vuilleumier S."/>
            <person name="Grigoriev I.V."/>
            <person name="Amato P."/>
            <person name="Bringel F."/>
        </authorList>
    </citation>
    <scope>NUCLEOTIDE SEQUENCE</scope>
    <source>
        <strain evidence="1">PDD-24b-2</strain>
    </source>
</reference>
<dbReference type="GeneID" id="77725381"/>
<proteinExistence type="predicted"/>
<protein>
    <recommendedName>
        <fullName evidence="3">Metallo-beta-lactamase domain-containing protein</fullName>
    </recommendedName>
</protein>
<dbReference type="PANTHER" id="PTHR36839:SF1">
    <property type="entry name" value="METALLO-BETA-LACTAMASE FAMILY PROTEIN (AFU_ORTHOLOGUE AFUA_5G12770)"/>
    <property type="match status" value="1"/>
</dbReference>
<gene>
    <name evidence="1" type="ORF">MKK02DRAFT_19982</name>
</gene>
<organism evidence="1 2">
    <name type="scientific">Dioszegia hungarica</name>
    <dbReference type="NCBI Taxonomy" id="4972"/>
    <lineage>
        <taxon>Eukaryota</taxon>
        <taxon>Fungi</taxon>
        <taxon>Dikarya</taxon>
        <taxon>Basidiomycota</taxon>
        <taxon>Agaricomycotina</taxon>
        <taxon>Tremellomycetes</taxon>
        <taxon>Tremellales</taxon>
        <taxon>Bulleribasidiaceae</taxon>
        <taxon>Dioszegia</taxon>
    </lineage>
</organism>
<dbReference type="InterPro" id="IPR036866">
    <property type="entry name" value="RibonucZ/Hydroxyglut_hydro"/>
</dbReference>
<dbReference type="Gene3D" id="3.60.15.10">
    <property type="entry name" value="Ribonuclease Z/Hydroxyacylglutathione hydrolase-like"/>
    <property type="match status" value="1"/>
</dbReference>